<keyword evidence="6" id="KW-1185">Reference proteome</keyword>
<evidence type="ECO:0000256" key="1">
    <source>
        <dbReference type="ARBA" id="ARBA00022443"/>
    </source>
</evidence>
<dbReference type="SUPFAM" id="SSF50044">
    <property type="entry name" value="SH3-domain"/>
    <property type="match status" value="1"/>
</dbReference>
<feature type="coiled-coil region" evidence="3">
    <location>
        <begin position="145"/>
        <end position="209"/>
    </location>
</feature>
<proteinExistence type="predicted"/>
<dbReference type="SMART" id="SM00326">
    <property type="entry name" value="SH3"/>
    <property type="match status" value="1"/>
</dbReference>
<dbReference type="InterPro" id="IPR001452">
    <property type="entry name" value="SH3_domain"/>
</dbReference>
<organism evidence="5 6">
    <name type="scientific">Dovyalis caffra</name>
    <dbReference type="NCBI Taxonomy" id="77055"/>
    <lineage>
        <taxon>Eukaryota</taxon>
        <taxon>Viridiplantae</taxon>
        <taxon>Streptophyta</taxon>
        <taxon>Embryophyta</taxon>
        <taxon>Tracheophyta</taxon>
        <taxon>Spermatophyta</taxon>
        <taxon>Magnoliopsida</taxon>
        <taxon>eudicotyledons</taxon>
        <taxon>Gunneridae</taxon>
        <taxon>Pentapetalae</taxon>
        <taxon>rosids</taxon>
        <taxon>fabids</taxon>
        <taxon>Malpighiales</taxon>
        <taxon>Salicaceae</taxon>
        <taxon>Flacourtieae</taxon>
        <taxon>Dovyalis</taxon>
    </lineage>
</organism>
<keyword evidence="1 2" id="KW-0728">SH3 domain</keyword>
<sequence length="498" mass="56055">MEAIKKQATRLREQVAKQQQAVLKHLGHFSNEGIIVDEAELQCHQHLQNLYNSTRAAKHFQKNIVRGVEGLVPISSKQMEILRKLADECCKYGAENQSENNYVARAVLQFGASHNLMVNENETLLGVLNEQVSKPLRAIITGAPLEDARHLNHRYDKLRQEVEAQAAEVLRRRSKTRDSEISAESCMKLRAAEARLTELKSTMMALGREATAAMSEVENQQQQITVQRLFSMVDAERCYHQHILTILDKLHAEMILEEQLNESSPQSATTERDMIAPPVHQNETSNGSDNHMHINQKDALFIAKVRLLITLNIPPLLSNPTTPERRMINGTLFADLFSHLISACTAHDLKYKNVPAHLLILQDYFAISFAIVDAAPFCALAKLSFKLLFKGELPSKPFPYLTDLFVYKCMPQYLHEELYANVYCHGIFYQCEVIHPFDAHAEGELSLSVDDFVVVRQVAPTGWSEGECKGQAGWFPSAYIEKHEKAPASKISGASSTP</sequence>
<feature type="domain" description="SH3" evidence="4">
    <location>
        <begin position="426"/>
        <end position="485"/>
    </location>
</feature>
<evidence type="ECO:0000313" key="6">
    <source>
        <dbReference type="Proteomes" id="UP001314170"/>
    </source>
</evidence>
<dbReference type="PANTHER" id="PTHR14167:SF30">
    <property type="entry name" value="SH3 DOMAIN-CONTAINING PROTEIN 1"/>
    <property type="match status" value="1"/>
</dbReference>
<dbReference type="InterPro" id="IPR036028">
    <property type="entry name" value="SH3-like_dom_sf"/>
</dbReference>
<evidence type="ECO:0000259" key="4">
    <source>
        <dbReference type="PROSITE" id="PS50002"/>
    </source>
</evidence>
<dbReference type="InterPro" id="IPR050384">
    <property type="entry name" value="Endophilin_SH3RF"/>
</dbReference>
<dbReference type="PROSITE" id="PS50002">
    <property type="entry name" value="SH3"/>
    <property type="match status" value="1"/>
</dbReference>
<comment type="caution">
    <text evidence="5">The sequence shown here is derived from an EMBL/GenBank/DDBJ whole genome shotgun (WGS) entry which is preliminary data.</text>
</comment>
<reference evidence="5 6" key="1">
    <citation type="submission" date="2024-01" db="EMBL/GenBank/DDBJ databases">
        <authorList>
            <person name="Waweru B."/>
        </authorList>
    </citation>
    <scope>NUCLEOTIDE SEQUENCE [LARGE SCALE GENOMIC DNA]</scope>
</reference>
<dbReference type="Proteomes" id="UP001314170">
    <property type="component" value="Unassembled WGS sequence"/>
</dbReference>
<dbReference type="PANTHER" id="PTHR14167">
    <property type="entry name" value="SH3 DOMAIN-CONTAINING"/>
    <property type="match status" value="1"/>
</dbReference>
<dbReference type="EMBL" id="CAWUPB010001197">
    <property type="protein sequence ID" value="CAK7355932.1"/>
    <property type="molecule type" value="Genomic_DNA"/>
</dbReference>
<gene>
    <name evidence="5" type="ORF">DCAF_LOCUS26195</name>
</gene>
<dbReference type="Gene3D" id="1.20.1270.60">
    <property type="entry name" value="Arfaptin homology (AH) domain/BAR domain"/>
    <property type="match status" value="1"/>
</dbReference>
<evidence type="ECO:0000313" key="5">
    <source>
        <dbReference type="EMBL" id="CAK7355932.1"/>
    </source>
</evidence>
<protein>
    <recommendedName>
        <fullName evidence="4">SH3 domain-containing protein</fullName>
    </recommendedName>
</protein>
<dbReference type="AlphaFoldDB" id="A0AAV1SSH3"/>
<dbReference type="InterPro" id="IPR027267">
    <property type="entry name" value="AH/BAR_dom_sf"/>
</dbReference>
<evidence type="ECO:0000256" key="3">
    <source>
        <dbReference type="SAM" id="Coils"/>
    </source>
</evidence>
<accession>A0AAV1SSH3</accession>
<dbReference type="SUPFAM" id="SSF103657">
    <property type="entry name" value="BAR/IMD domain-like"/>
    <property type="match status" value="1"/>
</dbReference>
<keyword evidence="3" id="KW-0175">Coiled coil</keyword>
<dbReference type="Gene3D" id="2.30.30.40">
    <property type="entry name" value="SH3 Domains"/>
    <property type="match status" value="1"/>
</dbReference>
<dbReference type="Pfam" id="PF14604">
    <property type="entry name" value="SH3_9"/>
    <property type="match status" value="1"/>
</dbReference>
<name>A0AAV1SSH3_9ROSI</name>
<evidence type="ECO:0000256" key="2">
    <source>
        <dbReference type="PROSITE-ProRule" id="PRU00192"/>
    </source>
</evidence>